<name>A0A0F8W2U8_9ZZZZ</name>
<reference evidence="1" key="1">
    <citation type="journal article" date="2015" name="Nature">
        <title>Complex archaea that bridge the gap between prokaryotes and eukaryotes.</title>
        <authorList>
            <person name="Spang A."/>
            <person name="Saw J.H."/>
            <person name="Jorgensen S.L."/>
            <person name="Zaremba-Niedzwiedzka K."/>
            <person name="Martijn J."/>
            <person name="Lind A.E."/>
            <person name="van Eijk R."/>
            <person name="Schleper C."/>
            <person name="Guy L."/>
            <person name="Ettema T.J."/>
        </authorList>
    </citation>
    <scope>NUCLEOTIDE SEQUENCE</scope>
</reference>
<evidence type="ECO:0000313" key="1">
    <source>
        <dbReference type="EMBL" id="KKK50908.1"/>
    </source>
</evidence>
<organism evidence="1">
    <name type="scientific">marine sediment metagenome</name>
    <dbReference type="NCBI Taxonomy" id="412755"/>
    <lineage>
        <taxon>unclassified sequences</taxon>
        <taxon>metagenomes</taxon>
        <taxon>ecological metagenomes</taxon>
    </lineage>
</organism>
<comment type="caution">
    <text evidence="1">The sequence shown here is derived from an EMBL/GenBank/DDBJ whole genome shotgun (WGS) entry which is preliminary data.</text>
</comment>
<accession>A0A0F8W2U8</accession>
<gene>
    <name evidence="1" type="ORF">LCGC14_3120320</name>
</gene>
<sequence>MALKVSQAAILLRTQIQAALEACSPERGITDWLNKIADDIEYPRSSLSYLYYGNSVNLPKGPALYALLAHKSLGRRFLNCLLQPVVPCAAASASDLSAPIAAAEALVDVLKATQPAVLPIARRRA</sequence>
<dbReference type="EMBL" id="LAZR01067782">
    <property type="protein sequence ID" value="KKK50908.1"/>
    <property type="molecule type" value="Genomic_DNA"/>
</dbReference>
<proteinExistence type="predicted"/>
<dbReference type="AlphaFoldDB" id="A0A0F8W2U8"/>
<protein>
    <submittedName>
        <fullName evidence="1">Uncharacterized protein</fullName>
    </submittedName>
</protein>